<evidence type="ECO:0000256" key="1">
    <source>
        <dbReference type="SAM" id="SignalP"/>
    </source>
</evidence>
<dbReference type="GO" id="GO:0003824">
    <property type="term" value="F:catalytic activity"/>
    <property type="evidence" value="ECO:0007669"/>
    <property type="project" value="UniProtKB-ARBA"/>
</dbReference>
<dbReference type="Pfam" id="PF08386">
    <property type="entry name" value="Abhydrolase_4"/>
    <property type="match status" value="1"/>
</dbReference>
<feature type="domain" description="AB hydrolase-1" evidence="2">
    <location>
        <begin position="154"/>
        <end position="232"/>
    </location>
</feature>
<gene>
    <name evidence="4" type="ORF">BN4615_P3277</name>
</gene>
<proteinExistence type="predicted"/>
<dbReference type="RefSeq" id="WP_225272932.1">
    <property type="nucleotide sequence ID" value="NZ_CP084058.1"/>
</dbReference>
<name>A0A1M4E4P6_9ACTN</name>
<protein>
    <submittedName>
        <fullName evidence="4">Proteinase (Secreted protein)</fullName>
    </submittedName>
</protein>
<dbReference type="AlphaFoldDB" id="A0A1M4E4P6"/>
<evidence type="ECO:0000313" key="4">
    <source>
        <dbReference type="EMBL" id="SBO93763.1"/>
    </source>
</evidence>
<dbReference type="SUPFAM" id="SSF53474">
    <property type="entry name" value="alpha/beta-Hydrolases"/>
    <property type="match status" value="1"/>
</dbReference>
<dbReference type="InterPro" id="IPR029058">
    <property type="entry name" value="AB_hydrolase_fold"/>
</dbReference>
<keyword evidence="1" id="KW-0732">Signal</keyword>
<dbReference type="Pfam" id="PF00561">
    <property type="entry name" value="Abhydrolase_1"/>
    <property type="match status" value="1"/>
</dbReference>
<feature type="signal peptide" evidence="1">
    <location>
        <begin position="1"/>
        <end position="20"/>
    </location>
</feature>
<dbReference type="InterPro" id="IPR013595">
    <property type="entry name" value="Pept_S33_TAP-like_C"/>
</dbReference>
<organism evidence="4">
    <name type="scientific">Nonomuraea gerenzanensis</name>
    <dbReference type="NCBI Taxonomy" id="93944"/>
    <lineage>
        <taxon>Bacteria</taxon>
        <taxon>Bacillati</taxon>
        <taxon>Actinomycetota</taxon>
        <taxon>Actinomycetes</taxon>
        <taxon>Streptosporangiales</taxon>
        <taxon>Streptosporangiaceae</taxon>
        <taxon>Nonomuraea</taxon>
    </lineage>
</organism>
<evidence type="ECO:0000259" key="2">
    <source>
        <dbReference type="Pfam" id="PF00561"/>
    </source>
</evidence>
<feature type="domain" description="Peptidase S33 tripeptidyl aminopeptidase-like C-terminal" evidence="3">
    <location>
        <begin position="378"/>
        <end position="468"/>
    </location>
</feature>
<reference evidence="4" key="1">
    <citation type="submission" date="2016-04" db="EMBL/GenBank/DDBJ databases">
        <authorList>
            <person name="Evans L.H."/>
            <person name="Alamgir A."/>
            <person name="Owens N."/>
            <person name="Weber N.D."/>
            <person name="Virtaneva K."/>
            <person name="Barbian K."/>
            <person name="Babar A."/>
            <person name="Rosenke K."/>
        </authorList>
    </citation>
    <scope>NUCLEOTIDE SEQUENCE</scope>
    <source>
        <strain evidence="4">Nono1</strain>
    </source>
</reference>
<dbReference type="Gene3D" id="3.40.50.1820">
    <property type="entry name" value="alpha/beta hydrolase"/>
    <property type="match status" value="1"/>
</dbReference>
<feature type="chain" id="PRO_5012454389" evidence="1">
    <location>
        <begin position="21"/>
        <end position="475"/>
    </location>
</feature>
<accession>A0A1M4E4P6</accession>
<dbReference type="InterPro" id="IPR000073">
    <property type="entry name" value="AB_hydrolase_1"/>
</dbReference>
<evidence type="ECO:0000259" key="3">
    <source>
        <dbReference type="Pfam" id="PF08386"/>
    </source>
</evidence>
<sequence length="475" mass="51137">MKLIAITAMIGALATAPSPAADTLRWGPCEGAERPKDLQCSTVQVPVDWTKPDGRKITIKLARLPATGRSEGMVFNVPGGPGVSGIDDLAYDRDDFAKLRERFDVVSLEPRNAATYGLLPLECFTTGPWITPPRTRSEYAQLGATIRKGAQKCRNADPAFFDGFNSASVARDIDAIRAALGERRLNILATSYGGVTGVTYARLFPQRIRTMYLDGVTNQLRDTMADARARYHQAEEQFGRFLEWCESARDVCGDGMGARWRKLVAAADRTPIPIDGDAATYTGFDLQTAAMPNVRTPGPAPEYPRWRQLAQAIKQAEAGDAGGFAKYIKAGTGSPKLMSLVGMNMTHCADGLRYRDYGEYQAVRALGEKLSPNFAGAGVWHRLGCVGWPIPVTNPAGPLPAGLPPFLGAGTWEDHANTADIVRRVPGSATVRYEGHGHGLYLSGDACTIAHANAYLTDLRLPPPGTTCRPATATG</sequence>
<dbReference type="EMBL" id="LT559118">
    <property type="protein sequence ID" value="SBO93763.1"/>
    <property type="molecule type" value="Genomic_DNA"/>
</dbReference>